<comment type="caution">
    <text evidence="1">The sequence shown here is derived from an EMBL/GenBank/DDBJ whole genome shotgun (WGS) entry which is preliminary data.</text>
</comment>
<proteinExistence type="predicted"/>
<gene>
    <name evidence="1" type="ORF">BN2614_LOCUS6</name>
</gene>
<keyword evidence="2" id="KW-1185">Reference proteome</keyword>
<dbReference type="AlphaFoldDB" id="A0A9X9Q741"/>
<name>A0A9X9Q741_GULGU</name>
<reference evidence="1 2" key="1">
    <citation type="submission" date="2018-10" db="EMBL/GenBank/DDBJ databases">
        <authorList>
            <person name="Ekblom R."/>
            <person name="Jareborg N."/>
        </authorList>
    </citation>
    <scope>NUCLEOTIDE SEQUENCE [LARGE SCALE GENOMIC DNA]</scope>
    <source>
        <tissue evidence="1">Muscle</tissue>
    </source>
</reference>
<sequence>MLPSGTPAFVPRDLCHTTEPLRRSCIPALGLLPLCQGAGTLQESCPGLVPPQCEGAGAPKEWAPVPAQQEEDTLTGSPVFPRMAKLRGRALEISRLYFSHIQEFLF</sequence>
<protein>
    <submittedName>
        <fullName evidence="1">Uncharacterized protein</fullName>
    </submittedName>
</protein>
<evidence type="ECO:0000313" key="1">
    <source>
        <dbReference type="EMBL" id="VCX37415.1"/>
    </source>
</evidence>
<evidence type="ECO:0000313" key="2">
    <source>
        <dbReference type="Proteomes" id="UP000269945"/>
    </source>
</evidence>
<organism evidence="1 2">
    <name type="scientific">Gulo gulo</name>
    <name type="common">Wolverine</name>
    <name type="synonym">Gluton</name>
    <dbReference type="NCBI Taxonomy" id="48420"/>
    <lineage>
        <taxon>Eukaryota</taxon>
        <taxon>Metazoa</taxon>
        <taxon>Chordata</taxon>
        <taxon>Craniata</taxon>
        <taxon>Vertebrata</taxon>
        <taxon>Euteleostomi</taxon>
        <taxon>Mammalia</taxon>
        <taxon>Eutheria</taxon>
        <taxon>Laurasiatheria</taxon>
        <taxon>Carnivora</taxon>
        <taxon>Caniformia</taxon>
        <taxon>Musteloidea</taxon>
        <taxon>Mustelidae</taxon>
        <taxon>Guloninae</taxon>
        <taxon>Gulo</taxon>
    </lineage>
</organism>
<dbReference type="EMBL" id="CYRY02043208">
    <property type="protein sequence ID" value="VCX37415.1"/>
    <property type="molecule type" value="Genomic_DNA"/>
</dbReference>
<accession>A0A9X9Q741</accession>
<dbReference type="Proteomes" id="UP000269945">
    <property type="component" value="Unassembled WGS sequence"/>
</dbReference>